<proteinExistence type="predicted"/>
<reference evidence="1" key="2">
    <citation type="submission" date="2020-11" db="EMBL/GenBank/DDBJ databases">
        <authorList>
            <person name="McCartney M.A."/>
            <person name="Auch B."/>
            <person name="Kono T."/>
            <person name="Mallez S."/>
            <person name="Becker A."/>
            <person name="Gohl D.M."/>
            <person name="Silverstein K.A.T."/>
            <person name="Koren S."/>
            <person name="Bechman K.B."/>
            <person name="Herman A."/>
            <person name="Abrahante J.E."/>
            <person name="Garbe J."/>
        </authorList>
    </citation>
    <scope>NUCLEOTIDE SEQUENCE</scope>
    <source>
        <strain evidence="1">Duluth1</strain>
        <tissue evidence="1">Whole animal</tissue>
    </source>
</reference>
<comment type="caution">
    <text evidence="1">The sequence shown here is derived from an EMBL/GenBank/DDBJ whole genome shotgun (WGS) entry which is preliminary data.</text>
</comment>
<name>A0A9D4NEV3_DREPO</name>
<dbReference type="Proteomes" id="UP000828390">
    <property type="component" value="Unassembled WGS sequence"/>
</dbReference>
<sequence length="76" mass="8365">MNNTPITYVTSRRDDPEPLTLTHLLHGRRLTGLPYSEAKAVGDSSFPTVHAVISHNAHRLMRVLSNSTVTDGLTNI</sequence>
<dbReference type="EMBL" id="JAIWYP010000001">
    <property type="protein sequence ID" value="KAH3893303.1"/>
    <property type="molecule type" value="Genomic_DNA"/>
</dbReference>
<keyword evidence="2" id="KW-1185">Reference proteome</keyword>
<organism evidence="1 2">
    <name type="scientific">Dreissena polymorpha</name>
    <name type="common">Zebra mussel</name>
    <name type="synonym">Mytilus polymorpha</name>
    <dbReference type="NCBI Taxonomy" id="45954"/>
    <lineage>
        <taxon>Eukaryota</taxon>
        <taxon>Metazoa</taxon>
        <taxon>Spiralia</taxon>
        <taxon>Lophotrochozoa</taxon>
        <taxon>Mollusca</taxon>
        <taxon>Bivalvia</taxon>
        <taxon>Autobranchia</taxon>
        <taxon>Heteroconchia</taxon>
        <taxon>Euheterodonta</taxon>
        <taxon>Imparidentia</taxon>
        <taxon>Neoheterodontei</taxon>
        <taxon>Myida</taxon>
        <taxon>Dreissenoidea</taxon>
        <taxon>Dreissenidae</taxon>
        <taxon>Dreissena</taxon>
    </lineage>
</organism>
<evidence type="ECO:0000313" key="2">
    <source>
        <dbReference type="Proteomes" id="UP000828390"/>
    </source>
</evidence>
<evidence type="ECO:0000313" key="1">
    <source>
        <dbReference type="EMBL" id="KAH3893303.1"/>
    </source>
</evidence>
<gene>
    <name evidence="1" type="ORF">DPMN_017449</name>
</gene>
<protein>
    <submittedName>
        <fullName evidence="1">Uncharacterized protein</fullName>
    </submittedName>
</protein>
<reference evidence="1" key="1">
    <citation type="journal article" date="2019" name="bioRxiv">
        <title>The Genome of the Zebra Mussel, Dreissena polymorpha: A Resource for Invasive Species Research.</title>
        <authorList>
            <person name="McCartney M.A."/>
            <person name="Auch B."/>
            <person name="Kono T."/>
            <person name="Mallez S."/>
            <person name="Zhang Y."/>
            <person name="Obille A."/>
            <person name="Becker A."/>
            <person name="Abrahante J.E."/>
            <person name="Garbe J."/>
            <person name="Badalamenti J.P."/>
            <person name="Herman A."/>
            <person name="Mangelson H."/>
            <person name="Liachko I."/>
            <person name="Sullivan S."/>
            <person name="Sone E.D."/>
            <person name="Koren S."/>
            <person name="Silverstein K.A.T."/>
            <person name="Beckman K.B."/>
            <person name="Gohl D.M."/>
        </authorList>
    </citation>
    <scope>NUCLEOTIDE SEQUENCE</scope>
    <source>
        <strain evidence="1">Duluth1</strain>
        <tissue evidence="1">Whole animal</tissue>
    </source>
</reference>
<dbReference type="AlphaFoldDB" id="A0A9D4NEV3"/>
<accession>A0A9D4NEV3</accession>